<dbReference type="EMBL" id="CM001436">
    <property type="protein sequence ID" value="EHQ34311.1"/>
    <property type="molecule type" value="Genomic_DNA"/>
</dbReference>
<evidence type="ECO:0000313" key="1">
    <source>
        <dbReference type="EMBL" id="EHQ34311.1"/>
    </source>
</evidence>
<dbReference type="STRING" id="937775.Metlim_0158"/>
<dbReference type="InParanoid" id="H1YZP9"/>
<proteinExistence type="predicted"/>
<evidence type="ECO:0000313" key="2">
    <source>
        <dbReference type="Proteomes" id="UP000005741"/>
    </source>
</evidence>
<name>H1YZP9_9EURY</name>
<dbReference type="AlphaFoldDB" id="H1YZP9"/>
<dbReference type="Proteomes" id="UP000005741">
    <property type="component" value="Chromosome"/>
</dbReference>
<accession>H1YZP9</accession>
<dbReference type="HOGENOM" id="CLU_3094110_0_0_2"/>
<protein>
    <submittedName>
        <fullName evidence="1">Uncharacterized protein</fullName>
    </submittedName>
</protein>
<gene>
    <name evidence="1" type="ORF">Metlim_0158</name>
</gene>
<reference evidence="1 2" key="1">
    <citation type="submission" date="2011-10" db="EMBL/GenBank/DDBJ databases">
        <title>The Improved High-Quality Draft genome of Methanoplanus limicola DSM 2279.</title>
        <authorList>
            <consortium name="US DOE Joint Genome Institute (JGI-PGF)"/>
            <person name="Lucas S."/>
            <person name="Copeland A."/>
            <person name="Lapidus A."/>
            <person name="Glavina del Rio T."/>
            <person name="Dalin E."/>
            <person name="Tice H."/>
            <person name="Bruce D."/>
            <person name="Goodwin L."/>
            <person name="Pitluck S."/>
            <person name="Peters L."/>
            <person name="Mikhailova N."/>
            <person name="Lu M."/>
            <person name="Kyrpides N."/>
            <person name="Mavromatis K."/>
            <person name="Ivanova N."/>
            <person name="Markowitz V."/>
            <person name="Cheng J.-F."/>
            <person name="Hugenholtz P."/>
            <person name="Woyke T."/>
            <person name="Wu D."/>
            <person name="Wirth R."/>
            <person name="Brambilla E.-M."/>
            <person name="Klenk H.-P."/>
            <person name="Eisen J.A."/>
        </authorList>
    </citation>
    <scope>NUCLEOTIDE SEQUENCE [LARGE SCALE GENOMIC DNA]</scope>
    <source>
        <strain evidence="1 2">DSM 2279</strain>
    </source>
</reference>
<keyword evidence="2" id="KW-1185">Reference proteome</keyword>
<sequence length="51" mass="5791">MYDITGTYMTETQEMLNNNLRTISEVIVPKGEGGFDGDILERKCQKEGFNC</sequence>
<organism evidence="1 2">
    <name type="scientific">Methanoplanus limicola DSM 2279</name>
    <dbReference type="NCBI Taxonomy" id="937775"/>
    <lineage>
        <taxon>Archaea</taxon>
        <taxon>Methanobacteriati</taxon>
        <taxon>Methanobacteriota</taxon>
        <taxon>Stenosarchaea group</taxon>
        <taxon>Methanomicrobia</taxon>
        <taxon>Methanomicrobiales</taxon>
        <taxon>Methanomicrobiaceae</taxon>
        <taxon>Methanoplanus</taxon>
    </lineage>
</organism>